<dbReference type="CDD" id="cd00170">
    <property type="entry name" value="SEC14"/>
    <property type="match status" value="1"/>
</dbReference>
<dbReference type="AlphaFoldDB" id="A0A9Q0CTC8"/>
<dbReference type="PANTHER" id="PTHR45657:SF8">
    <property type="entry name" value="PHOSPHATIDYLINOSITOL_PHOSPHATIDYLCHOLINE TRANSFER PROTEIN SFH13"/>
    <property type="match status" value="1"/>
</dbReference>
<organism evidence="8 9">
    <name type="scientific">Rhynchospora breviuscula</name>
    <dbReference type="NCBI Taxonomy" id="2022672"/>
    <lineage>
        <taxon>Eukaryota</taxon>
        <taxon>Viridiplantae</taxon>
        <taxon>Streptophyta</taxon>
        <taxon>Embryophyta</taxon>
        <taxon>Tracheophyta</taxon>
        <taxon>Spermatophyta</taxon>
        <taxon>Magnoliopsida</taxon>
        <taxon>Liliopsida</taxon>
        <taxon>Poales</taxon>
        <taxon>Cyperaceae</taxon>
        <taxon>Cyperoideae</taxon>
        <taxon>Rhynchosporeae</taxon>
        <taxon>Rhynchospora</taxon>
    </lineage>
</organism>
<keyword evidence="3" id="KW-0653">Protein transport</keyword>
<dbReference type="GO" id="GO:0000139">
    <property type="term" value="C:Golgi membrane"/>
    <property type="evidence" value="ECO:0007669"/>
    <property type="project" value="UniProtKB-SubCell"/>
</dbReference>
<evidence type="ECO:0000256" key="6">
    <source>
        <dbReference type="SAM" id="MobiDB-lite"/>
    </source>
</evidence>
<dbReference type="SMART" id="SM00516">
    <property type="entry name" value="SEC14"/>
    <property type="match status" value="1"/>
</dbReference>
<dbReference type="InterPro" id="IPR011074">
    <property type="entry name" value="CRAL/TRIO_N_dom"/>
</dbReference>
<evidence type="ECO:0000313" key="9">
    <source>
        <dbReference type="Proteomes" id="UP001151287"/>
    </source>
</evidence>
<dbReference type="PROSITE" id="PS50191">
    <property type="entry name" value="CRAL_TRIO"/>
    <property type="match status" value="1"/>
</dbReference>
<dbReference type="InterPro" id="IPR051026">
    <property type="entry name" value="PI/PC_transfer"/>
</dbReference>
<dbReference type="PANTHER" id="PTHR45657">
    <property type="entry name" value="CRAL-TRIO DOMAIN-CONTAINING PROTEIN YKL091C-RELATED"/>
    <property type="match status" value="1"/>
</dbReference>
<keyword evidence="3" id="KW-0813">Transport</keyword>
<dbReference type="EMBL" id="JAMQYH010000002">
    <property type="protein sequence ID" value="KAJ1699819.1"/>
    <property type="molecule type" value="Genomic_DNA"/>
</dbReference>
<evidence type="ECO:0000256" key="5">
    <source>
        <dbReference type="ARBA" id="ARBA00038020"/>
    </source>
</evidence>
<dbReference type="Pfam" id="PF03765">
    <property type="entry name" value="CRAL_TRIO_N"/>
    <property type="match status" value="1"/>
</dbReference>
<name>A0A9Q0CTC8_9POAL</name>
<dbReference type="GO" id="GO:0015031">
    <property type="term" value="P:protein transport"/>
    <property type="evidence" value="ECO:0007669"/>
    <property type="project" value="UniProtKB-KW"/>
</dbReference>
<evidence type="ECO:0000256" key="2">
    <source>
        <dbReference type="ARBA" id="ARBA00004395"/>
    </source>
</evidence>
<feature type="region of interest" description="Disordered" evidence="6">
    <location>
        <begin position="18"/>
        <end position="47"/>
    </location>
</feature>
<comment type="similarity">
    <text evidence="5">Belongs to the SFH family.</text>
</comment>
<dbReference type="SMART" id="SM01100">
    <property type="entry name" value="CRAL_TRIO_N"/>
    <property type="match status" value="1"/>
</dbReference>
<comment type="caution">
    <text evidence="8">The sequence shown here is derived from an EMBL/GenBank/DDBJ whole genome shotgun (WGS) entry which is preliminary data.</text>
</comment>
<feature type="domain" description="CRAL-TRIO" evidence="7">
    <location>
        <begin position="159"/>
        <end position="333"/>
    </location>
</feature>
<gene>
    <name evidence="8" type="ORF">LUZ63_008331</name>
</gene>
<dbReference type="SUPFAM" id="SSF46938">
    <property type="entry name" value="CRAL/TRIO N-terminal domain"/>
    <property type="match status" value="1"/>
</dbReference>
<feature type="compositionally biased region" description="Basic and acidic residues" evidence="6">
    <location>
        <begin position="25"/>
        <end position="43"/>
    </location>
</feature>
<dbReference type="FunFam" id="3.40.525.10:FF:000011">
    <property type="entry name" value="SEC14 cytosolic factor"/>
    <property type="match status" value="1"/>
</dbReference>
<dbReference type="GO" id="GO:0005886">
    <property type="term" value="C:plasma membrane"/>
    <property type="evidence" value="ECO:0007669"/>
    <property type="project" value="UniProtKB-SubCell"/>
</dbReference>
<comment type="subcellular location">
    <subcellularLocation>
        <location evidence="1">Cell membrane</location>
        <topology evidence="1">Peripheral membrane protein</topology>
    </subcellularLocation>
    <subcellularLocation>
        <location evidence="2">Golgi apparatus membrane</location>
        <topology evidence="2">Peripheral membrane protein</topology>
    </subcellularLocation>
</comment>
<evidence type="ECO:0000256" key="1">
    <source>
        <dbReference type="ARBA" id="ARBA00004202"/>
    </source>
</evidence>
<dbReference type="InterPro" id="IPR036865">
    <property type="entry name" value="CRAL-TRIO_dom_sf"/>
</dbReference>
<evidence type="ECO:0000313" key="8">
    <source>
        <dbReference type="EMBL" id="KAJ1699819.1"/>
    </source>
</evidence>
<dbReference type="InterPro" id="IPR036273">
    <property type="entry name" value="CRAL/TRIO_N_dom_sf"/>
</dbReference>
<protein>
    <recommendedName>
        <fullName evidence="7">CRAL-TRIO domain-containing protein</fullName>
    </recommendedName>
</protein>
<reference evidence="8" key="1">
    <citation type="journal article" date="2022" name="Cell">
        <title>Repeat-based holocentromeres influence genome architecture and karyotype evolution.</title>
        <authorList>
            <person name="Hofstatter P.G."/>
            <person name="Thangavel G."/>
            <person name="Lux T."/>
            <person name="Neumann P."/>
            <person name="Vondrak T."/>
            <person name="Novak P."/>
            <person name="Zhang M."/>
            <person name="Costa L."/>
            <person name="Castellani M."/>
            <person name="Scott A."/>
            <person name="Toegelov H."/>
            <person name="Fuchs J."/>
            <person name="Mata-Sucre Y."/>
            <person name="Dias Y."/>
            <person name="Vanzela A.L.L."/>
            <person name="Huettel B."/>
            <person name="Almeida C.C.S."/>
            <person name="Simkova H."/>
            <person name="Souza G."/>
            <person name="Pedrosa-Harand A."/>
            <person name="Macas J."/>
            <person name="Mayer K.F.X."/>
            <person name="Houben A."/>
            <person name="Marques A."/>
        </authorList>
    </citation>
    <scope>NUCLEOTIDE SEQUENCE</scope>
    <source>
        <strain evidence="8">RhyBre1mFocal</strain>
    </source>
</reference>
<evidence type="ECO:0000259" key="7">
    <source>
        <dbReference type="PROSITE" id="PS50191"/>
    </source>
</evidence>
<dbReference type="InterPro" id="IPR001251">
    <property type="entry name" value="CRAL-TRIO_dom"/>
</dbReference>
<sequence>MSAKKDLFNSLAEAMEMENSAATFNEEKKEKKSDFENSEDERRRTKIGSLKKKAMHASTRITHSLKKKRVRRRSSLRVASISIEDVRDAEEVAAVSAFRDVLIGKDLLPERHDDYHMMLRFLKARKFDFDKSTQMWTEMLQWRREFGTDTILEDFQFEELDEVLQYYPQGYHGVDLDGRPVYIERLGKVEPNKLVQITTVDRYIRYHVQEFERAFSEKFPACTIAAKRHIDTTTTILDVHGVGLKNFSKIARELVNHMQKIDSDYYPETLHQMFIVNAGHGFKLIWNSVKGFLDPKTSSKIHVLGAKFQNRLLEAIDASELPQFLGGSCTCSDKGGCLGSNKGPWNDASLMKLVHSIQGLKAASLNGFKPFHDGEEDNLTPLKFQTFKGVYHDASNFESGSDADDLGSPMASRSADFSCLTPVHEEVREPYPTPKSSSDEQIVTVDKVIDYARIEYVPSVRSTKQQKEVLCLSQQFVDKFACEGTNEGRALQHFIKMACTFFTILFKILSFFHALISTVGRSFKLVAVTGGDADVDRAGVGCCLKRLDSLESVVKQISRQPLETLAGKEHVLLNSFDRIRSLELDLEKTKKILHATVIKQMEMAEALEALAEESKLRVCQNSCWKTLMTMKFNGCY</sequence>
<keyword evidence="9" id="KW-1185">Reference proteome</keyword>
<accession>A0A9Q0CTC8</accession>
<dbReference type="Gene3D" id="1.10.8.20">
    <property type="entry name" value="N-terminal domain of phosphatidylinositol transfer protein sec14p"/>
    <property type="match status" value="1"/>
</dbReference>
<evidence type="ECO:0000256" key="3">
    <source>
        <dbReference type="ARBA" id="ARBA00022927"/>
    </source>
</evidence>
<dbReference type="SUPFAM" id="SSF52087">
    <property type="entry name" value="CRAL/TRIO domain"/>
    <property type="match status" value="1"/>
</dbReference>
<evidence type="ECO:0000256" key="4">
    <source>
        <dbReference type="ARBA" id="ARBA00023034"/>
    </source>
</evidence>
<dbReference type="OrthoDB" id="1434354at2759"/>
<dbReference type="Proteomes" id="UP001151287">
    <property type="component" value="Unassembled WGS sequence"/>
</dbReference>
<proteinExistence type="inferred from homology"/>
<keyword evidence="4" id="KW-0333">Golgi apparatus</keyword>
<dbReference type="Gene3D" id="3.40.525.10">
    <property type="entry name" value="CRAL-TRIO lipid binding domain"/>
    <property type="match status" value="1"/>
</dbReference>
<dbReference type="Pfam" id="PF00650">
    <property type="entry name" value="CRAL_TRIO"/>
    <property type="match status" value="1"/>
</dbReference>